<name>A0A5B7EDD2_PORTR</name>
<reference evidence="2 3" key="1">
    <citation type="submission" date="2019-05" db="EMBL/GenBank/DDBJ databases">
        <title>Another draft genome of Portunus trituberculatus and its Hox gene families provides insights of decapod evolution.</title>
        <authorList>
            <person name="Jeong J.-H."/>
            <person name="Song I."/>
            <person name="Kim S."/>
            <person name="Choi T."/>
            <person name="Kim D."/>
            <person name="Ryu S."/>
            <person name="Kim W."/>
        </authorList>
    </citation>
    <scope>NUCLEOTIDE SEQUENCE [LARGE SCALE GENOMIC DNA]</scope>
    <source>
        <tissue evidence="2">Muscle</tissue>
    </source>
</reference>
<dbReference type="EMBL" id="VSRR010002602">
    <property type="protein sequence ID" value="MPC32300.1"/>
    <property type="molecule type" value="Genomic_DNA"/>
</dbReference>
<organism evidence="2 3">
    <name type="scientific">Portunus trituberculatus</name>
    <name type="common">Swimming crab</name>
    <name type="synonym">Neptunus trituberculatus</name>
    <dbReference type="NCBI Taxonomy" id="210409"/>
    <lineage>
        <taxon>Eukaryota</taxon>
        <taxon>Metazoa</taxon>
        <taxon>Ecdysozoa</taxon>
        <taxon>Arthropoda</taxon>
        <taxon>Crustacea</taxon>
        <taxon>Multicrustacea</taxon>
        <taxon>Malacostraca</taxon>
        <taxon>Eumalacostraca</taxon>
        <taxon>Eucarida</taxon>
        <taxon>Decapoda</taxon>
        <taxon>Pleocyemata</taxon>
        <taxon>Brachyura</taxon>
        <taxon>Eubrachyura</taxon>
        <taxon>Portunoidea</taxon>
        <taxon>Portunidae</taxon>
        <taxon>Portuninae</taxon>
        <taxon>Portunus</taxon>
    </lineage>
</organism>
<accession>A0A5B7EDD2</accession>
<keyword evidence="1" id="KW-0812">Transmembrane</keyword>
<dbReference type="AlphaFoldDB" id="A0A5B7EDD2"/>
<feature type="transmembrane region" description="Helical" evidence="1">
    <location>
        <begin position="111"/>
        <end position="131"/>
    </location>
</feature>
<keyword evidence="1" id="KW-0472">Membrane</keyword>
<proteinExistence type="predicted"/>
<evidence type="ECO:0000256" key="1">
    <source>
        <dbReference type="SAM" id="Phobius"/>
    </source>
</evidence>
<evidence type="ECO:0000313" key="3">
    <source>
        <dbReference type="Proteomes" id="UP000324222"/>
    </source>
</evidence>
<sequence length="164" mass="18730">MIGTAAALCERHFNHFTNVCLVYRVLFERDSVEKRKRERERQAYSSWFESIDQPWFDVFRMGTLHRFLACGRPAYASVVGGEEVLRETPLIITTNTTTITTNTTTITTTTIIIIILRLCCFLILSVSVSNVKSQHYYSSLLDPRPFPAPPPPLTRTLRTTLDVS</sequence>
<keyword evidence="1" id="KW-1133">Transmembrane helix</keyword>
<keyword evidence="3" id="KW-1185">Reference proteome</keyword>
<protein>
    <submittedName>
        <fullName evidence="2">Uncharacterized protein</fullName>
    </submittedName>
</protein>
<evidence type="ECO:0000313" key="2">
    <source>
        <dbReference type="EMBL" id="MPC32300.1"/>
    </source>
</evidence>
<dbReference type="Proteomes" id="UP000324222">
    <property type="component" value="Unassembled WGS sequence"/>
</dbReference>
<comment type="caution">
    <text evidence="2">The sequence shown here is derived from an EMBL/GenBank/DDBJ whole genome shotgun (WGS) entry which is preliminary data.</text>
</comment>
<gene>
    <name evidence="2" type="ORF">E2C01_025610</name>
</gene>